<evidence type="ECO:0000259" key="6">
    <source>
        <dbReference type="PROSITE" id="PS50110"/>
    </source>
</evidence>
<dbReference type="Proteomes" id="UP000476064">
    <property type="component" value="Chromosome"/>
</dbReference>
<dbReference type="EMBL" id="CP048209">
    <property type="protein sequence ID" value="QHT62253.1"/>
    <property type="molecule type" value="Genomic_DNA"/>
</dbReference>
<dbReference type="Pfam" id="PF00072">
    <property type="entry name" value="Response_reg"/>
    <property type="match status" value="1"/>
</dbReference>
<feature type="domain" description="Response regulatory" evidence="6">
    <location>
        <begin position="3"/>
        <end position="120"/>
    </location>
</feature>
<dbReference type="AlphaFoldDB" id="A0A6C0G2S0"/>
<dbReference type="GO" id="GO:0043565">
    <property type="term" value="F:sequence-specific DNA binding"/>
    <property type="evidence" value="ECO:0007669"/>
    <property type="project" value="InterPro"/>
</dbReference>
<dbReference type="InterPro" id="IPR011006">
    <property type="entry name" value="CheY-like_superfamily"/>
</dbReference>
<keyword evidence="8" id="KW-1185">Reference proteome</keyword>
<organism evidence="7 8">
    <name type="scientific">Paenibacillus lycopersici</name>
    <dbReference type="NCBI Taxonomy" id="2704462"/>
    <lineage>
        <taxon>Bacteria</taxon>
        <taxon>Bacillati</taxon>
        <taxon>Bacillota</taxon>
        <taxon>Bacilli</taxon>
        <taxon>Bacillales</taxon>
        <taxon>Paenibacillaceae</taxon>
        <taxon>Paenibacillus</taxon>
    </lineage>
</organism>
<dbReference type="InterPro" id="IPR018060">
    <property type="entry name" value="HTH_AraC"/>
</dbReference>
<dbReference type="InterPro" id="IPR020449">
    <property type="entry name" value="Tscrpt_reg_AraC-type_HTH"/>
</dbReference>
<proteinExistence type="predicted"/>
<sequence length="437" mass="48738">MYTLLIVDDEPIIADGLYEEFKDGGEREMDVHRVYSGKGALELLGRMKVDILISDIRMPGLDGIGLLHRVTRSWPSCRVIFLTGYKEFDYAHRAMEYGAVRYILKTEGYGRVREAVEQTIAEIERSLRAEALVAEAEERLRALQETTLQELLAAALRGEMEAGAALAEELSLLGLGMPLRPAEPLWLAVGRFDAAFPPSPSGYMAGKAAAETLRLLAERYFAPLVTGVMVASSGAGPMAWLMQANPADGESEPDERREAQTGLFIRETLETIQRAAKETLGRTVSFVVGTEAVVWERIGETNRSLALLLEHRWGEGAEMLRTDKQEDRSHEIVANVKAYVEAHLHEDISLVRLADLVHFNPTYLSRFFKQQTGLNLSEFVQNVRLERARLQLADPEIRINDIAASLGYGSASNFARSFKKLTGQAPQEYRDALQVKK</sequence>
<keyword evidence="2" id="KW-0238">DNA-binding</keyword>
<dbReference type="InterPro" id="IPR018062">
    <property type="entry name" value="HTH_AraC-typ_CS"/>
</dbReference>
<dbReference type="PROSITE" id="PS00041">
    <property type="entry name" value="HTH_ARAC_FAMILY_1"/>
    <property type="match status" value="1"/>
</dbReference>
<keyword evidence="3" id="KW-0804">Transcription</keyword>
<evidence type="ECO:0000256" key="3">
    <source>
        <dbReference type="ARBA" id="ARBA00023163"/>
    </source>
</evidence>
<dbReference type="KEGG" id="plyc:GXP70_21235"/>
<gene>
    <name evidence="7" type="ORF">GXP70_21235</name>
</gene>
<reference evidence="7 8" key="1">
    <citation type="submission" date="2020-01" db="EMBL/GenBank/DDBJ databases">
        <title>Paenibacillus sp. nov., isolated from tomato rhizosphere.</title>
        <authorList>
            <person name="Weon H.-Y."/>
            <person name="Lee S.A."/>
        </authorList>
    </citation>
    <scope>NUCLEOTIDE SEQUENCE [LARGE SCALE GENOMIC DNA]</scope>
    <source>
        <strain evidence="7 8">12200R-189</strain>
    </source>
</reference>
<evidence type="ECO:0000259" key="5">
    <source>
        <dbReference type="PROSITE" id="PS01124"/>
    </source>
</evidence>
<evidence type="ECO:0000256" key="2">
    <source>
        <dbReference type="ARBA" id="ARBA00023125"/>
    </source>
</evidence>
<evidence type="ECO:0000313" key="7">
    <source>
        <dbReference type="EMBL" id="QHT62253.1"/>
    </source>
</evidence>
<dbReference type="SUPFAM" id="SSF52172">
    <property type="entry name" value="CheY-like"/>
    <property type="match status" value="1"/>
</dbReference>
<name>A0A6C0G2S0_9BACL</name>
<keyword evidence="4" id="KW-0597">Phosphoprotein</keyword>
<dbReference type="PANTHER" id="PTHR43280:SF2">
    <property type="entry name" value="HTH-TYPE TRANSCRIPTIONAL REGULATOR EXSA"/>
    <property type="match status" value="1"/>
</dbReference>
<dbReference type="Pfam" id="PF12833">
    <property type="entry name" value="HTH_18"/>
    <property type="match status" value="1"/>
</dbReference>
<evidence type="ECO:0000313" key="8">
    <source>
        <dbReference type="Proteomes" id="UP000476064"/>
    </source>
</evidence>
<feature type="domain" description="HTH araC/xylS-type" evidence="5">
    <location>
        <begin position="334"/>
        <end position="432"/>
    </location>
</feature>
<evidence type="ECO:0000256" key="4">
    <source>
        <dbReference type="PROSITE-ProRule" id="PRU00169"/>
    </source>
</evidence>
<feature type="modified residue" description="4-aspartylphosphate" evidence="4">
    <location>
        <position position="55"/>
    </location>
</feature>
<dbReference type="SMART" id="SM00448">
    <property type="entry name" value="REC"/>
    <property type="match status" value="1"/>
</dbReference>
<dbReference type="GO" id="GO:0003700">
    <property type="term" value="F:DNA-binding transcription factor activity"/>
    <property type="evidence" value="ECO:0007669"/>
    <property type="project" value="InterPro"/>
</dbReference>
<dbReference type="PROSITE" id="PS01124">
    <property type="entry name" value="HTH_ARAC_FAMILY_2"/>
    <property type="match status" value="1"/>
</dbReference>
<dbReference type="CDD" id="cd17536">
    <property type="entry name" value="REC_YesN-like"/>
    <property type="match status" value="1"/>
</dbReference>
<dbReference type="RefSeq" id="WP_162358686.1">
    <property type="nucleotide sequence ID" value="NZ_CP048209.1"/>
</dbReference>
<dbReference type="PRINTS" id="PR00032">
    <property type="entry name" value="HTHARAC"/>
</dbReference>
<protein>
    <submittedName>
        <fullName evidence="7">Response regulator</fullName>
    </submittedName>
</protein>
<dbReference type="InterPro" id="IPR001789">
    <property type="entry name" value="Sig_transdc_resp-reg_receiver"/>
</dbReference>
<dbReference type="GO" id="GO:0000160">
    <property type="term" value="P:phosphorelay signal transduction system"/>
    <property type="evidence" value="ECO:0007669"/>
    <property type="project" value="InterPro"/>
</dbReference>
<accession>A0A6C0G2S0</accession>
<dbReference type="PROSITE" id="PS50110">
    <property type="entry name" value="RESPONSE_REGULATORY"/>
    <property type="match status" value="1"/>
</dbReference>
<dbReference type="PANTHER" id="PTHR43280">
    <property type="entry name" value="ARAC-FAMILY TRANSCRIPTIONAL REGULATOR"/>
    <property type="match status" value="1"/>
</dbReference>
<dbReference type="Gene3D" id="1.10.10.60">
    <property type="entry name" value="Homeodomain-like"/>
    <property type="match status" value="2"/>
</dbReference>
<dbReference type="Gene3D" id="3.40.50.2300">
    <property type="match status" value="1"/>
</dbReference>
<evidence type="ECO:0000256" key="1">
    <source>
        <dbReference type="ARBA" id="ARBA00023015"/>
    </source>
</evidence>
<keyword evidence="1" id="KW-0805">Transcription regulation</keyword>
<dbReference type="SMART" id="SM00342">
    <property type="entry name" value="HTH_ARAC"/>
    <property type="match status" value="1"/>
</dbReference>
<dbReference type="InterPro" id="IPR009057">
    <property type="entry name" value="Homeodomain-like_sf"/>
</dbReference>
<dbReference type="SUPFAM" id="SSF46689">
    <property type="entry name" value="Homeodomain-like"/>
    <property type="match status" value="2"/>
</dbReference>